<dbReference type="GO" id="GO:0006083">
    <property type="term" value="P:acetate metabolic process"/>
    <property type="evidence" value="ECO:0007669"/>
    <property type="project" value="InterPro"/>
</dbReference>
<dbReference type="InterPro" id="IPR038460">
    <property type="entry name" value="AcetylCoA_hyd_C_sf"/>
</dbReference>
<keyword evidence="3" id="KW-1185">Reference proteome</keyword>
<dbReference type="SUPFAM" id="SSF100950">
    <property type="entry name" value="NagB/RpiA/CoA transferase-like"/>
    <property type="match status" value="2"/>
</dbReference>
<dbReference type="Gene3D" id="3.40.1080.10">
    <property type="entry name" value="Glutaconate Coenzyme A-transferase"/>
    <property type="match status" value="1"/>
</dbReference>
<dbReference type="GO" id="GO:0008775">
    <property type="term" value="F:acetate CoA-transferase activity"/>
    <property type="evidence" value="ECO:0007669"/>
    <property type="project" value="InterPro"/>
</dbReference>
<evidence type="ECO:0000259" key="1">
    <source>
        <dbReference type="Pfam" id="PF13336"/>
    </source>
</evidence>
<feature type="domain" description="Acetyl-CoA hydrolase/transferase C-terminal" evidence="1">
    <location>
        <begin position="261"/>
        <end position="409"/>
    </location>
</feature>
<keyword evidence="2" id="KW-0378">Hydrolase</keyword>
<dbReference type="InterPro" id="IPR046433">
    <property type="entry name" value="ActCoA_hydro"/>
</dbReference>
<organism evidence="2 3">
    <name type="scientific">Pseudomonas borbori</name>
    <dbReference type="NCBI Taxonomy" id="289003"/>
    <lineage>
        <taxon>Bacteria</taxon>
        <taxon>Pseudomonadati</taxon>
        <taxon>Pseudomonadota</taxon>
        <taxon>Gammaproteobacteria</taxon>
        <taxon>Pseudomonadales</taxon>
        <taxon>Pseudomonadaceae</taxon>
        <taxon>Pseudomonas</taxon>
    </lineage>
</organism>
<dbReference type="EMBL" id="FOWX01000060">
    <property type="protein sequence ID" value="SFQ31240.1"/>
    <property type="molecule type" value="Genomic_DNA"/>
</dbReference>
<dbReference type="RefSeq" id="WP_212632998.1">
    <property type="nucleotide sequence ID" value="NZ_FOWX01000060.1"/>
</dbReference>
<evidence type="ECO:0000313" key="2">
    <source>
        <dbReference type="EMBL" id="SFQ31240.1"/>
    </source>
</evidence>
<proteinExistence type="predicted"/>
<dbReference type="PANTHER" id="PTHR21432:SF20">
    <property type="entry name" value="ACETYL-COA HYDROLASE"/>
    <property type="match status" value="1"/>
</dbReference>
<sequence length="418" mass="45150">MPTYQSLDTLVASLKPGMNVYVPGVSGESLAFYDALQNNPGACAGVRFIGAHFPGINRSDYLGLDPQARQRNYFMLPGMRPGFADGRAELLPLDYPGIYRDLAEMHGIDIAIAQVSPPDSKGICSLGPCQDFIPAVWQKARIRVAHINPRLPATRGSFNIVFDDIDIACEAEWDLLTFDNGQINKLQERLAAQVVTLVRDGDTIELGIGKIQSAIISALSNHRSLKMFSGMVLPQVLGLLESGSINGRHSIQAGVALGDLPFYQRIAQDESFYFRPVSETHDLRRLAAIPYFCAINSAVEVDLFGQVNADSINGKQIAGVGGLPTFISGARLSEYGRSIIVLPSMTDNGRFTRIVPAISSSCNTAIARHDADFVVTEYGIAALKGLSVHARAQALIDIAHPEQRDNLAAAWAKTAAAL</sequence>
<evidence type="ECO:0000313" key="3">
    <source>
        <dbReference type="Proteomes" id="UP000198784"/>
    </source>
</evidence>
<name>A0A1I5XH20_9PSED</name>
<dbReference type="InterPro" id="IPR037171">
    <property type="entry name" value="NagB/RpiA_transferase-like"/>
</dbReference>
<dbReference type="PANTHER" id="PTHR21432">
    <property type="entry name" value="ACETYL-COA HYDROLASE-RELATED"/>
    <property type="match status" value="1"/>
</dbReference>
<gene>
    <name evidence="2" type="ORF">SAMN05216190_1608</name>
</gene>
<dbReference type="Gene3D" id="3.40.1080.20">
    <property type="entry name" value="Acetyl-CoA hydrolase/transferase C-terminal domain"/>
    <property type="match status" value="1"/>
</dbReference>
<reference evidence="3" key="1">
    <citation type="submission" date="2016-10" db="EMBL/GenBank/DDBJ databases">
        <authorList>
            <person name="Varghese N."/>
            <person name="Submissions S."/>
        </authorList>
    </citation>
    <scope>NUCLEOTIDE SEQUENCE [LARGE SCALE GENOMIC DNA]</scope>
    <source>
        <strain evidence="3">DSM 17834</strain>
    </source>
</reference>
<protein>
    <submittedName>
        <fullName evidence="2">Acyl-CoA hydrolase</fullName>
    </submittedName>
</protein>
<dbReference type="GO" id="GO:0016787">
    <property type="term" value="F:hydrolase activity"/>
    <property type="evidence" value="ECO:0007669"/>
    <property type="project" value="UniProtKB-KW"/>
</dbReference>
<dbReference type="AlphaFoldDB" id="A0A1I5XH20"/>
<dbReference type="Proteomes" id="UP000198784">
    <property type="component" value="Unassembled WGS sequence"/>
</dbReference>
<dbReference type="STRING" id="289003.SAMN05216190_1608"/>
<accession>A0A1I5XH20</accession>
<dbReference type="Gene3D" id="3.30.750.70">
    <property type="entry name" value="4-hydroxybutyrate coenzyme like domains"/>
    <property type="match status" value="1"/>
</dbReference>
<dbReference type="Pfam" id="PF13336">
    <property type="entry name" value="AcetylCoA_hyd_C"/>
    <property type="match status" value="1"/>
</dbReference>
<dbReference type="InterPro" id="IPR026888">
    <property type="entry name" value="AcetylCoA_hyd_C"/>
</dbReference>